<dbReference type="GO" id="GO:0004852">
    <property type="term" value="F:uroporphyrinogen-III synthase activity"/>
    <property type="evidence" value="ECO:0007669"/>
    <property type="project" value="UniProtKB-EC"/>
</dbReference>
<comment type="caution">
    <text evidence="3">The sequence shown here is derived from an EMBL/GenBank/DDBJ whole genome shotgun (WGS) entry which is preliminary data.</text>
</comment>
<organism evidence="3 4">
    <name type="scientific">Erythrobacter ramosus</name>
    <dbReference type="NCBI Taxonomy" id="35811"/>
    <lineage>
        <taxon>Bacteria</taxon>
        <taxon>Pseudomonadati</taxon>
        <taxon>Pseudomonadota</taxon>
        <taxon>Alphaproteobacteria</taxon>
        <taxon>Sphingomonadales</taxon>
        <taxon>Erythrobacteraceae</taxon>
        <taxon>Erythrobacter/Porphyrobacter group</taxon>
        <taxon>Erythrobacter</taxon>
    </lineage>
</organism>
<dbReference type="EC" id="4.2.1.75" evidence="2"/>
<dbReference type="Pfam" id="PF02602">
    <property type="entry name" value="HEM4"/>
    <property type="match status" value="1"/>
</dbReference>
<dbReference type="AlphaFoldDB" id="A0A6I4UPD9"/>
<dbReference type="EMBL" id="WTYB01000002">
    <property type="protein sequence ID" value="MXP39429.1"/>
    <property type="molecule type" value="Genomic_DNA"/>
</dbReference>
<keyword evidence="2" id="KW-0456">Lyase</keyword>
<proteinExistence type="predicted"/>
<dbReference type="Proteomes" id="UP000548685">
    <property type="component" value="Unassembled WGS sequence"/>
</dbReference>
<dbReference type="InterPro" id="IPR036108">
    <property type="entry name" value="4pyrrol_syn_uPrphyn_synt_sf"/>
</dbReference>
<dbReference type="EMBL" id="JACICE010000002">
    <property type="protein sequence ID" value="MBB3775470.1"/>
    <property type="molecule type" value="Genomic_DNA"/>
</dbReference>
<reference evidence="3 4" key="1">
    <citation type="submission" date="2019-12" db="EMBL/GenBank/DDBJ databases">
        <title>Genomic-based taxomic classification of the family Erythrobacteraceae.</title>
        <authorList>
            <person name="Xu L."/>
        </authorList>
    </citation>
    <scope>NUCLEOTIDE SEQUENCE [LARGE SCALE GENOMIC DNA]</scope>
    <source>
        <strain evidence="3 4">JCM 10282</strain>
    </source>
</reference>
<evidence type="ECO:0000313" key="4">
    <source>
        <dbReference type="Proteomes" id="UP000430021"/>
    </source>
</evidence>
<keyword evidence="5" id="KW-1185">Reference proteome</keyword>
<evidence type="ECO:0000259" key="1">
    <source>
        <dbReference type="Pfam" id="PF02602"/>
    </source>
</evidence>
<name>A0A6I4UPD9_9SPHN</name>
<dbReference type="InterPro" id="IPR003754">
    <property type="entry name" value="4pyrrol_synth_uPrphyn_synth"/>
</dbReference>
<accession>A0A6I4UPD9</accession>
<dbReference type="OrthoDB" id="7424801at2"/>
<evidence type="ECO:0000313" key="5">
    <source>
        <dbReference type="Proteomes" id="UP000548685"/>
    </source>
</evidence>
<dbReference type="RefSeq" id="WP_160761470.1">
    <property type="nucleotide sequence ID" value="NZ_BAAADZ010000010.1"/>
</dbReference>
<evidence type="ECO:0000313" key="2">
    <source>
        <dbReference type="EMBL" id="MBB3775470.1"/>
    </source>
</evidence>
<dbReference type="SUPFAM" id="SSF69618">
    <property type="entry name" value="HemD-like"/>
    <property type="match status" value="1"/>
</dbReference>
<evidence type="ECO:0000313" key="3">
    <source>
        <dbReference type="EMBL" id="MXP39429.1"/>
    </source>
</evidence>
<feature type="domain" description="Tetrapyrrole biosynthesis uroporphyrinogen III synthase" evidence="1">
    <location>
        <begin position="48"/>
        <end position="217"/>
    </location>
</feature>
<gene>
    <name evidence="2" type="ORF">FHS52_001439</name>
    <name evidence="3" type="ORF">GRI59_12510</name>
</gene>
<dbReference type="GO" id="GO:0033014">
    <property type="term" value="P:tetrapyrrole biosynthetic process"/>
    <property type="evidence" value="ECO:0007669"/>
    <property type="project" value="InterPro"/>
</dbReference>
<dbReference type="Gene3D" id="3.40.50.10090">
    <property type="match status" value="2"/>
</dbReference>
<sequence length="238" mass="24344">MSFHLLALRPQPGLDGTLDKARAIGLAITGLALSEIRAVAWDCPDPAGIDGLLIGSANAILHGGENLARLTAKPVYAVGEATAAAARAAEFTVAMTGSGGLQGVLDAIAPPCHLLRIAGEEHVPLTPPEGVTFAEVIAYRSVPLPLDPVTPLLAEGNALVLLHSAATARHFAEECDRLAVPRARITLAALGPRIATAAGAGWAAVHIAPQPDEAAVLQLAFDLCGQPRFIPPVSAGQS</sequence>
<protein>
    <submittedName>
        <fullName evidence="3">Uroporphyrinogen-III synthase</fullName>
        <ecNumber evidence="2">4.2.1.75</ecNumber>
    </submittedName>
</protein>
<dbReference type="Proteomes" id="UP000430021">
    <property type="component" value="Unassembled WGS sequence"/>
</dbReference>
<reference evidence="2 5" key="2">
    <citation type="submission" date="2020-08" db="EMBL/GenBank/DDBJ databases">
        <title>Genomic Encyclopedia of Type Strains, Phase IV (KMG-IV): sequencing the most valuable type-strain genomes for metagenomic binning, comparative biology and taxonomic classification.</title>
        <authorList>
            <person name="Goeker M."/>
        </authorList>
    </citation>
    <scope>NUCLEOTIDE SEQUENCE [LARGE SCALE GENOMIC DNA]</scope>
    <source>
        <strain evidence="2 5">DSM 8510</strain>
    </source>
</reference>